<sequence>MGFLRDFYSSAAPLYVAFFAMLAVVQLRGAKTDLSRWQRQVWQDFQRREREAWLQQQRAQLPPEGRQPSLPARGKE</sequence>
<feature type="region of interest" description="Disordered" evidence="1">
    <location>
        <begin position="55"/>
        <end position="76"/>
    </location>
</feature>
<dbReference type="AlphaFoldDB" id="A0AAV9IQP1"/>
<dbReference type="EMBL" id="JANCYW010000002">
    <property type="protein sequence ID" value="KAK4534454.1"/>
    <property type="molecule type" value="Genomic_DNA"/>
</dbReference>
<name>A0AAV9IQP1_CYACA</name>
<keyword evidence="4" id="KW-1185">Reference proteome</keyword>
<evidence type="ECO:0000313" key="3">
    <source>
        <dbReference type="EMBL" id="KAK4534454.1"/>
    </source>
</evidence>
<evidence type="ECO:0000256" key="2">
    <source>
        <dbReference type="SAM" id="Phobius"/>
    </source>
</evidence>
<comment type="caution">
    <text evidence="3">The sequence shown here is derived from an EMBL/GenBank/DDBJ whole genome shotgun (WGS) entry which is preliminary data.</text>
</comment>
<dbReference type="Proteomes" id="UP001301350">
    <property type="component" value="Unassembled WGS sequence"/>
</dbReference>
<accession>A0AAV9IQP1</accession>
<feature type="transmembrane region" description="Helical" evidence="2">
    <location>
        <begin position="12"/>
        <end position="30"/>
    </location>
</feature>
<reference evidence="3 4" key="1">
    <citation type="submission" date="2022-07" db="EMBL/GenBank/DDBJ databases">
        <title>Genome-wide signatures of adaptation to extreme environments.</title>
        <authorList>
            <person name="Cho C.H."/>
            <person name="Yoon H.S."/>
        </authorList>
    </citation>
    <scope>NUCLEOTIDE SEQUENCE [LARGE SCALE GENOMIC DNA]</scope>
    <source>
        <strain evidence="3 4">DBV 063 E5</strain>
    </source>
</reference>
<keyword evidence="2" id="KW-0812">Transmembrane</keyword>
<keyword evidence="2" id="KW-1133">Transmembrane helix</keyword>
<proteinExistence type="predicted"/>
<keyword evidence="2" id="KW-0472">Membrane</keyword>
<gene>
    <name evidence="3" type="ORF">CDCA_CDCA02G0479</name>
</gene>
<organism evidence="3 4">
    <name type="scientific">Cyanidium caldarium</name>
    <name type="common">Red alga</name>
    <dbReference type="NCBI Taxonomy" id="2771"/>
    <lineage>
        <taxon>Eukaryota</taxon>
        <taxon>Rhodophyta</taxon>
        <taxon>Bangiophyceae</taxon>
        <taxon>Cyanidiales</taxon>
        <taxon>Cyanidiaceae</taxon>
        <taxon>Cyanidium</taxon>
    </lineage>
</organism>
<evidence type="ECO:0000256" key="1">
    <source>
        <dbReference type="SAM" id="MobiDB-lite"/>
    </source>
</evidence>
<protein>
    <submittedName>
        <fullName evidence="3">Uncharacterized protein</fullName>
    </submittedName>
</protein>
<evidence type="ECO:0000313" key="4">
    <source>
        <dbReference type="Proteomes" id="UP001301350"/>
    </source>
</evidence>